<evidence type="ECO:0000313" key="3">
    <source>
        <dbReference type="Proteomes" id="UP001265700"/>
    </source>
</evidence>
<evidence type="ECO:0000313" key="2">
    <source>
        <dbReference type="EMBL" id="MDR7151756.1"/>
    </source>
</evidence>
<dbReference type="PANTHER" id="PTHR48207">
    <property type="entry name" value="SUCCINATE--HYDROXYMETHYLGLUTARATE COA-TRANSFERASE"/>
    <property type="match status" value="1"/>
</dbReference>
<dbReference type="InterPro" id="IPR050483">
    <property type="entry name" value="CoA-transferase_III_domain"/>
</dbReference>
<comment type="caution">
    <text evidence="2">The sequence shown here is derived from an EMBL/GenBank/DDBJ whole genome shotgun (WGS) entry which is preliminary data.</text>
</comment>
<protein>
    <submittedName>
        <fullName evidence="2">Crotonobetainyl-CoA:carnitine CoA-transferase CaiB-like acyl-CoA transferase</fullName>
    </submittedName>
</protein>
<dbReference type="EMBL" id="JAVDWU010000008">
    <property type="protein sequence ID" value="MDR7151756.1"/>
    <property type="molecule type" value="Genomic_DNA"/>
</dbReference>
<dbReference type="InterPro" id="IPR003673">
    <property type="entry name" value="CoA-Trfase_fam_III"/>
</dbReference>
<dbReference type="Gene3D" id="3.30.1540.10">
    <property type="entry name" value="formyl-coa transferase, domain 3"/>
    <property type="match status" value="1"/>
</dbReference>
<dbReference type="Gene3D" id="3.40.50.10540">
    <property type="entry name" value="Crotonobetainyl-coa:carnitine coa-transferase, domain 1"/>
    <property type="match status" value="1"/>
</dbReference>
<dbReference type="PANTHER" id="PTHR48207:SF3">
    <property type="entry name" value="SUCCINATE--HYDROXYMETHYLGLUTARATE COA-TRANSFERASE"/>
    <property type="match status" value="1"/>
</dbReference>
<dbReference type="InterPro" id="IPR044855">
    <property type="entry name" value="CoA-Trfase_III_dom3_sf"/>
</dbReference>
<name>A0ABU1WS19_9BURK</name>
<dbReference type="Proteomes" id="UP001265700">
    <property type="component" value="Unassembled WGS sequence"/>
</dbReference>
<keyword evidence="3" id="KW-1185">Reference proteome</keyword>
<dbReference type="RefSeq" id="WP_310319727.1">
    <property type="nucleotide sequence ID" value="NZ_JAVDWU010000008.1"/>
</dbReference>
<gene>
    <name evidence="2" type="ORF">J2W49_003732</name>
</gene>
<organism evidence="2 3">
    <name type="scientific">Hydrogenophaga palleronii</name>
    <dbReference type="NCBI Taxonomy" id="65655"/>
    <lineage>
        <taxon>Bacteria</taxon>
        <taxon>Pseudomonadati</taxon>
        <taxon>Pseudomonadota</taxon>
        <taxon>Betaproteobacteria</taxon>
        <taxon>Burkholderiales</taxon>
        <taxon>Comamonadaceae</taxon>
        <taxon>Hydrogenophaga</taxon>
    </lineage>
</organism>
<reference evidence="2 3" key="1">
    <citation type="submission" date="2023-07" db="EMBL/GenBank/DDBJ databases">
        <title>Sorghum-associated microbial communities from plants grown in Nebraska, USA.</title>
        <authorList>
            <person name="Schachtman D."/>
        </authorList>
    </citation>
    <scope>NUCLEOTIDE SEQUENCE [LARGE SCALE GENOMIC DNA]</scope>
    <source>
        <strain evidence="2 3">4249</strain>
    </source>
</reference>
<dbReference type="Pfam" id="PF02515">
    <property type="entry name" value="CoA_transf_3"/>
    <property type="match status" value="1"/>
</dbReference>
<proteinExistence type="predicted"/>
<dbReference type="InterPro" id="IPR023606">
    <property type="entry name" value="CoA-Trfase_III_dom_1_sf"/>
</dbReference>
<evidence type="ECO:0000256" key="1">
    <source>
        <dbReference type="ARBA" id="ARBA00022679"/>
    </source>
</evidence>
<sequence>MTQVLKGLRVVEHGTFITGPAASMMLADMGAEVVKVELPGSGDPFRAFKGGLYSPHYQTYNRNKHSVALDTRKAEDRATFAKLIEGADVYIQNFRPGFAEQIHAGEQRLRALNPRLVYCAISGFGQDGPAAARPSYDTVAQAASGYLRLLVNPANPRVVGPAIADAMTGYYAAFGILGALFERQTSGQGRRVDVSMFEAMAHFNLDAFTHLFSVGEVMGPYSRPSVSQSYVLECACGGWIALHMSSPEKFWQGLATAMERPDIFDDERFRDRSARIDNQDALIEVLGGIFKQRPRTEWCERLVAQDVPHAPMYRTDEVPDDAQAKHLQLFVDTQHPVMGLSRTVRSPISFDGQRSLQVAPPPTLGEHNILYAKGWPARQATPKPPHKETA</sequence>
<accession>A0ABU1WS19</accession>
<dbReference type="SUPFAM" id="SSF89796">
    <property type="entry name" value="CoA-transferase family III (CaiB/BaiF)"/>
    <property type="match status" value="1"/>
</dbReference>
<keyword evidence="1" id="KW-0808">Transferase</keyword>